<evidence type="ECO:0000256" key="3">
    <source>
        <dbReference type="ARBA" id="ARBA00022723"/>
    </source>
</evidence>
<keyword evidence="2 5" id="KW-0813">Transport</keyword>
<name>A0ABX8S700_9ACTN</name>
<organism evidence="6 7">
    <name type="scientific">Skermania pinensis</name>
    <dbReference type="NCBI Taxonomy" id="39122"/>
    <lineage>
        <taxon>Bacteria</taxon>
        <taxon>Bacillati</taxon>
        <taxon>Actinomycetota</taxon>
        <taxon>Actinomycetes</taxon>
        <taxon>Mycobacteriales</taxon>
        <taxon>Gordoniaceae</taxon>
        <taxon>Skermania</taxon>
    </lineage>
</organism>
<dbReference type="PROSITE" id="PS51257">
    <property type="entry name" value="PROKAR_LIPOPROTEIN"/>
    <property type="match status" value="1"/>
</dbReference>
<dbReference type="Gene3D" id="3.40.50.1980">
    <property type="entry name" value="Nitrogenase molybdenum iron protein domain"/>
    <property type="match status" value="2"/>
</dbReference>
<keyword evidence="3" id="KW-0479">Metal-binding</keyword>
<comment type="similarity">
    <text evidence="5">Belongs to the bacterial solute-binding protein 9 family.</text>
</comment>
<comment type="subcellular location">
    <subcellularLocation>
        <location evidence="1">Cell envelope</location>
    </subcellularLocation>
</comment>
<accession>A0ABX8S700</accession>
<dbReference type="InterPro" id="IPR006127">
    <property type="entry name" value="ZnuA-like"/>
</dbReference>
<keyword evidence="7" id="KW-1185">Reference proteome</keyword>
<dbReference type="PANTHER" id="PTHR42953">
    <property type="entry name" value="HIGH-AFFINITY ZINC UPTAKE SYSTEM PROTEIN ZNUA-RELATED"/>
    <property type="match status" value="1"/>
</dbReference>
<dbReference type="Pfam" id="PF01297">
    <property type="entry name" value="ZnuA"/>
    <property type="match status" value="1"/>
</dbReference>
<keyword evidence="4" id="KW-0732">Signal</keyword>
<evidence type="ECO:0000256" key="5">
    <source>
        <dbReference type="RuleBase" id="RU003512"/>
    </source>
</evidence>
<evidence type="ECO:0000256" key="2">
    <source>
        <dbReference type="ARBA" id="ARBA00022448"/>
    </source>
</evidence>
<proteinExistence type="inferred from homology"/>
<dbReference type="SUPFAM" id="SSF53807">
    <property type="entry name" value="Helical backbone' metal receptor"/>
    <property type="match status" value="1"/>
</dbReference>
<dbReference type="RefSeq" id="WP_066469652.1">
    <property type="nucleotide sequence ID" value="NZ_CBCRUZ010000005.1"/>
</dbReference>
<protein>
    <submittedName>
        <fullName evidence="6">Zinc ABC transporter substrate-binding protein</fullName>
    </submittedName>
</protein>
<dbReference type="InterPro" id="IPR050492">
    <property type="entry name" value="Bact_metal-bind_prot9"/>
</dbReference>
<dbReference type="PRINTS" id="PR00690">
    <property type="entry name" value="ADHESNFAMILY"/>
</dbReference>
<evidence type="ECO:0000313" key="6">
    <source>
        <dbReference type="EMBL" id="QXQ13615.1"/>
    </source>
</evidence>
<evidence type="ECO:0000313" key="7">
    <source>
        <dbReference type="Proteomes" id="UP000887023"/>
    </source>
</evidence>
<gene>
    <name evidence="6" type="ORF">KV203_17690</name>
</gene>
<dbReference type="InterPro" id="IPR006128">
    <property type="entry name" value="Lipoprotein_PsaA-like"/>
</dbReference>
<dbReference type="EMBL" id="CP079105">
    <property type="protein sequence ID" value="QXQ13615.1"/>
    <property type="molecule type" value="Genomic_DNA"/>
</dbReference>
<dbReference type="PANTHER" id="PTHR42953:SF1">
    <property type="entry name" value="METAL-BINDING PROTEIN HI_0362-RELATED"/>
    <property type="match status" value="1"/>
</dbReference>
<evidence type="ECO:0000256" key="4">
    <source>
        <dbReference type="ARBA" id="ARBA00022729"/>
    </source>
</evidence>
<evidence type="ECO:0000256" key="1">
    <source>
        <dbReference type="ARBA" id="ARBA00004196"/>
    </source>
</evidence>
<dbReference type="Proteomes" id="UP000887023">
    <property type="component" value="Chromosome"/>
</dbReference>
<reference evidence="6" key="1">
    <citation type="submission" date="2021-07" db="EMBL/GenBank/DDBJ databases">
        <title>Candidatus Kaistella beijingensis sp. nov. isolated from a municipal wastewater treatment plant is involved in sludge foaming.</title>
        <authorList>
            <person name="Song Y."/>
            <person name="Liu S.-J."/>
        </authorList>
    </citation>
    <scope>NUCLEOTIDE SEQUENCE</scope>
    <source>
        <strain evidence="6">DSM 43998</strain>
    </source>
</reference>
<sequence length="297" mass="31580">MTGATARPAVTLVAATLVALTLGGCGSGEPESDRLDVVTTTDVWAGVAAAVGGSGVQVRSIISDPTADPHSFEPTPADAATVADAALVVYNGGDYDPFVPTILAAENDPARQVVNAFELRHDRADTNEHVWYDPATVAAVADAIATELGRLDPSRRDYYADRATDFDRQLDTVRAVTDRIAREHPGAPVAQTEPVSHYLLVAAKVDDRTPAEFENAIETETDPPPAALAAVQDLLSQKQVRALIDNTQTTDSRTRSLRDTATRAGVRVVEVSETLPAGTEFIDWQVRTAQALADALR</sequence>